<protein>
    <submittedName>
        <fullName evidence="1">Uncharacterized protein</fullName>
    </submittedName>
</protein>
<name>A0ABV0P0A7_9TELE</name>
<evidence type="ECO:0000313" key="1">
    <source>
        <dbReference type="EMBL" id="MEQ2176591.1"/>
    </source>
</evidence>
<feature type="non-terminal residue" evidence="1">
    <location>
        <position position="1"/>
    </location>
</feature>
<dbReference type="EMBL" id="JAHRIO010054397">
    <property type="protein sequence ID" value="MEQ2176591.1"/>
    <property type="molecule type" value="Genomic_DNA"/>
</dbReference>
<reference evidence="1 2" key="1">
    <citation type="submission" date="2021-06" db="EMBL/GenBank/DDBJ databases">
        <authorList>
            <person name="Palmer J.M."/>
        </authorList>
    </citation>
    <scope>NUCLEOTIDE SEQUENCE [LARGE SCALE GENOMIC DNA]</scope>
    <source>
        <strain evidence="1 2">GA_2019</strain>
        <tissue evidence="1">Muscle</tissue>
    </source>
</reference>
<proteinExistence type="predicted"/>
<gene>
    <name evidence="1" type="ORF">GOODEAATRI_029596</name>
</gene>
<keyword evidence="2" id="KW-1185">Reference proteome</keyword>
<accession>A0ABV0P0A7</accession>
<sequence length="87" mass="9249">LLRGGPGDVKAEVKMKRGSLQISAAFSSGPVCPLETHRCCCSSCTVPGSPTPHSQPVHHRSLRHTEVSPLCCMRNISPGPAVERTDT</sequence>
<organism evidence="1 2">
    <name type="scientific">Goodea atripinnis</name>
    <dbReference type="NCBI Taxonomy" id="208336"/>
    <lineage>
        <taxon>Eukaryota</taxon>
        <taxon>Metazoa</taxon>
        <taxon>Chordata</taxon>
        <taxon>Craniata</taxon>
        <taxon>Vertebrata</taxon>
        <taxon>Euteleostomi</taxon>
        <taxon>Actinopterygii</taxon>
        <taxon>Neopterygii</taxon>
        <taxon>Teleostei</taxon>
        <taxon>Neoteleostei</taxon>
        <taxon>Acanthomorphata</taxon>
        <taxon>Ovalentaria</taxon>
        <taxon>Atherinomorphae</taxon>
        <taxon>Cyprinodontiformes</taxon>
        <taxon>Goodeidae</taxon>
        <taxon>Goodea</taxon>
    </lineage>
</organism>
<dbReference type="Proteomes" id="UP001476798">
    <property type="component" value="Unassembled WGS sequence"/>
</dbReference>
<comment type="caution">
    <text evidence="1">The sequence shown here is derived from an EMBL/GenBank/DDBJ whole genome shotgun (WGS) entry which is preliminary data.</text>
</comment>
<evidence type="ECO:0000313" key="2">
    <source>
        <dbReference type="Proteomes" id="UP001476798"/>
    </source>
</evidence>